<evidence type="ECO:0000256" key="18">
    <source>
        <dbReference type="ARBA" id="ARBA00022860"/>
    </source>
</evidence>
<feature type="domain" description="Fibronectin type-III" evidence="25">
    <location>
        <begin position="125"/>
        <end position="219"/>
    </location>
</feature>
<keyword evidence="10" id="KW-0808">Transferase</keyword>
<accession>V4AXJ2</accession>
<dbReference type="InterPro" id="IPR003598">
    <property type="entry name" value="Ig_sub2"/>
</dbReference>
<keyword evidence="19" id="KW-1015">Disulfide bond</keyword>
<dbReference type="SMART" id="SM00408">
    <property type="entry name" value="IGc2"/>
    <property type="match status" value="2"/>
</dbReference>
<comment type="subcellular location">
    <subcellularLocation>
        <location evidence="3">Cytoplasm</location>
    </subcellularLocation>
</comment>
<feature type="binding site" evidence="22">
    <location>
        <position position="280"/>
    </location>
    <ligand>
        <name>ATP</name>
        <dbReference type="ChEBI" id="CHEBI:30616"/>
    </ligand>
</feature>
<dbReference type="PANTHER" id="PTHR47633:SF7">
    <property type="entry name" value="TITIN HOMOLOG"/>
    <property type="match status" value="1"/>
</dbReference>
<evidence type="ECO:0000259" key="23">
    <source>
        <dbReference type="PROSITE" id="PS50011"/>
    </source>
</evidence>
<dbReference type="PROSITE" id="PS00107">
    <property type="entry name" value="PROTEIN_KINASE_ATP"/>
    <property type="match status" value="1"/>
</dbReference>
<feature type="domain" description="Protein kinase" evidence="23">
    <location>
        <begin position="251"/>
        <end position="505"/>
    </location>
</feature>
<dbReference type="GO" id="GO:0005737">
    <property type="term" value="C:cytoplasm"/>
    <property type="evidence" value="ECO:0007669"/>
    <property type="project" value="UniProtKB-SubCell"/>
</dbReference>
<dbReference type="PROSITE" id="PS50835">
    <property type="entry name" value="IG_LIKE"/>
    <property type="match status" value="2"/>
</dbReference>
<protein>
    <recommendedName>
        <fullName evidence="6">Myosin light chain kinase, smooth muscle</fullName>
        <ecNumber evidence="5">2.7.11.18</ecNumber>
    </recommendedName>
    <alternativeName>
        <fullName evidence="21">Telokin</fullName>
    </alternativeName>
</protein>
<evidence type="ECO:0000256" key="19">
    <source>
        <dbReference type="ARBA" id="ARBA00023157"/>
    </source>
</evidence>
<evidence type="ECO:0000256" key="22">
    <source>
        <dbReference type="PROSITE-ProRule" id="PRU10141"/>
    </source>
</evidence>
<evidence type="ECO:0000256" key="6">
    <source>
        <dbReference type="ARBA" id="ARBA00021842"/>
    </source>
</evidence>
<dbReference type="SMART" id="SM00409">
    <property type="entry name" value="IG"/>
    <property type="match status" value="2"/>
</dbReference>
<keyword evidence="11" id="KW-0479">Metal-binding</keyword>
<dbReference type="FunFam" id="3.30.200.20:FF:000315">
    <property type="entry name" value="Calcium-dependent protein kinase 3"/>
    <property type="match status" value="1"/>
</dbReference>
<dbReference type="Gene3D" id="2.60.40.10">
    <property type="entry name" value="Immunoglobulins"/>
    <property type="match status" value="3"/>
</dbReference>
<dbReference type="InterPro" id="IPR003599">
    <property type="entry name" value="Ig_sub"/>
</dbReference>
<dbReference type="Pfam" id="PF00041">
    <property type="entry name" value="fn3"/>
    <property type="match status" value="1"/>
</dbReference>
<keyword evidence="12" id="KW-0677">Repeat</keyword>
<dbReference type="KEGG" id="lgi:LOTGIDRAFT_141651"/>
<dbReference type="Gene3D" id="3.30.200.20">
    <property type="entry name" value="Phosphorylase Kinase, domain 1"/>
    <property type="match status" value="1"/>
</dbReference>
<dbReference type="STRING" id="225164.V4AXJ2"/>
<dbReference type="PROSITE" id="PS00108">
    <property type="entry name" value="PROTEIN_KINASE_ST"/>
    <property type="match status" value="1"/>
</dbReference>
<feature type="domain" description="Ig-like" evidence="24">
    <location>
        <begin position="31"/>
        <end position="117"/>
    </location>
</feature>
<dbReference type="InterPro" id="IPR000719">
    <property type="entry name" value="Prot_kinase_dom"/>
</dbReference>
<dbReference type="PROSITE" id="PS50853">
    <property type="entry name" value="FN3"/>
    <property type="match status" value="1"/>
</dbReference>
<dbReference type="InterPro" id="IPR017441">
    <property type="entry name" value="Protein_kinase_ATP_BS"/>
</dbReference>
<dbReference type="Gene3D" id="1.10.510.10">
    <property type="entry name" value="Transferase(Phosphotransferase) domain 1"/>
    <property type="match status" value="1"/>
</dbReference>
<dbReference type="GO" id="GO:0004687">
    <property type="term" value="F:myosin light chain kinase activity"/>
    <property type="evidence" value="ECO:0007669"/>
    <property type="project" value="UniProtKB-EC"/>
</dbReference>
<evidence type="ECO:0000256" key="14">
    <source>
        <dbReference type="ARBA" id="ARBA00022777"/>
    </source>
</evidence>
<proteinExistence type="inferred from homology"/>
<evidence type="ECO:0000256" key="7">
    <source>
        <dbReference type="ARBA" id="ARBA00022490"/>
    </source>
</evidence>
<keyword evidence="9" id="KW-0597">Phosphoprotein</keyword>
<dbReference type="GeneID" id="20234463"/>
<reference evidence="26 27" key="1">
    <citation type="journal article" date="2013" name="Nature">
        <title>Insights into bilaterian evolution from three spiralian genomes.</title>
        <authorList>
            <person name="Simakov O."/>
            <person name="Marletaz F."/>
            <person name="Cho S.J."/>
            <person name="Edsinger-Gonzales E."/>
            <person name="Havlak P."/>
            <person name="Hellsten U."/>
            <person name="Kuo D.H."/>
            <person name="Larsson T."/>
            <person name="Lv J."/>
            <person name="Arendt D."/>
            <person name="Savage R."/>
            <person name="Osoegawa K."/>
            <person name="de Jong P."/>
            <person name="Grimwood J."/>
            <person name="Chapman J.A."/>
            <person name="Shapiro H."/>
            <person name="Aerts A."/>
            <person name="Otillar R.P."/>
            <person name="Terry A.Y."/>
            <person name="Boore J.L."/>
            <person name="Grigoriev I.V."/>
            <person name="Lindberg D.R."/>
            <person name="Seaver E.C."/>
            <person name="Weisblat D.A."/>
            <person name="Putnam N.H."/>
            <person name="Rokhsar D.S."/>
        </authorList>
    </citation>
    <scope>NUCLEOTIDE SEQUENCE [LARGE SCALE GENOMIC DNA]</scope>
</reference>
<evidence type="ECO:0000313" key="26">
    <source>
        <dbReference type="EMBL" id="ESO99750.1"/>
    </source>
</evidence>
<keyword evidence="15" id="KW-0106">Calcium</keyword>
<evidence type="ECO:0000256" key="2">
    <source>
        <dbReference type="ARBA" id="ARBA00001946"/>
    </source>
</evidence>
<evidence type="ECO:0000256" key="9">
    <source>
        <dbReference type="ARBA" id="ARBA00022553"/>
    </source>
</evidence>
<keyword evidence="18" id="KW-0112">Calmodulin-binding</keyword>
<dbReference type="SMART" id="SM00060">
    <property type="entry name" value="FN3"/>
    <property type="match status" value="1"/>
</dbReference>
<evidence type="ECO:0000256" key="13">
    <source>
        <dbReference type="ARBA" id="ARBA00022741"/>
    </source>
</evidence>
<evidence type="ECO:0000256" key="5">
    <source>
        <dbReference type="ARBA" id="ARBA00012430"/>
    </source>
</evidence>
<evidence type="ECO:0000313" key="27">
    <source>
        <dbReference type="Proteomes" id="UP000030746"/>
    </source>
</evidence>
<keyword evidence="7" id="KW-0963">Cytoplasm</keyword>
<dbReference type="InterPro" id="IPR003961">
    <property type="entry name" value="FN3_dom"/>
</dbReference>
<dbReference type="FunFam" id="2.60.40.10:FF:000080">
    <property type="entry name" value="Myosin light chain kinase, smooth muscle"/>
    <property type="match status" value="1"/>
</dbReference>
<dbReference type="SUPFAM" id="SSF56112">
    <property type="entry name" value="Protein kinase-like (PK-like)"/>
    <property type="match status" value="1"/>
</dbReference>
<dbReference type="SUPFAM" id="SSF49265">
    <property type="entry name" value="Fibronectin type III"/>
    <property type="match status" value="1"/>
</dbReference>
<dbReference type="FunFam" id="1.10.510.10:FF:000175">
    <property type="entry name" value="Myosin light chain kinase, smooth muscle"/>
    <property type="match status" value="1"/>
</dbReference>
<dbReference type="Pfam" id="PF07679">
    <property type="entry name" value="I-set"/>
    <property type="match status" value="2"/>
</dbReference>
<dbReference type="EC" id="2.7.11.18" evidence="5"/>
<evidence type="ECO:0000256" key="10">
    <source>
        <dbReference type="ARBA" id="ARBA00022679"/>
    </source>
</evidence>
<dbReference type="HOGENOM" id="CLU_000288_76_1_1"/>
<keyword evidence="14" id="KW-0418">Kinase</keyword>
<dbReference type="GO" id="GO:0046872">
    <property type="term" value="F:metal ion binding"/>
    <property type="evidence" value="ECO:0007669"/>
    <property type="project" value="UniProtKB-KW"/>
</dbReference>
<keyword evidence="8" id="KW-0723">Serine/threonine-protein kinase</keyword>
<evidence type="ECO:0000256" key="12">
    <source>
        <dbReference type="ARBA" id="ARBA00022737"/>
    </source>
</evidence>
<dbReference type="OrthoDB" id="2152335at2759"/>
<evidence type="ECO:0000256" key="17">
    <source>
        <dbReference type="ARBA" id="ARBA00022842"/>
    </source>
</evidence>
<evidence type="ECO:0000259" key="25">
    <source>
        <dbReference type="PROSITE" id="PS50853"/>
    </source>
</evidence>
<comment type="cofactor">
    <cofactor evidence="1">
        <name>Ca(2+)</name>
        <dbReference type="ChEBI" id="CHEBI:29108"/>
    </cofactor>
</comment>
<dbReference type="InterPro" id="IPR007110">
    <property type="entry name" value="Ig-like_dom"/>
</dbReference>
<dbReference type="EMBL" id="KB200919">
    <property type="protein sequence ID" value="ESO99750.1"/>
    <property type="molecule type" value="Genomic_DNA"/>
</dbReference>
<dbReference type="InterPro" id="IPR013098">
    <property type="entry name" value="Ig_I-set"/>
</dbReference>
<dbReference type="FunFam" id="2.60.40.10:FF:000032">
    <property type="entry name" value="palladin isoform X1"/>
    <property type="match status" value="1"/>
</dbReference>
<dbReference type="InterPro" id="IPR013783">
    <property type="entry name" value="Ig-like_fold"/>
</dbReference>
<sequence>MNLPDCKLPPSGAQHDFRHLLSKKSEISTEPKLLQTLTNQTVKYGGQAVLFCEVRGKPEPDIKWSVNQRDIQGRVHIKTLTNSSVLTIDDLQQADSGKYTIIAENDLGYDKAKIFISVEDVPYSPMGCPSVSEITSNAVSLAWYGPAYDGGSPITAYTVECCKGNSRKWTSLTNNCRNTFYQAQSLEPNTQYCFRIRAGNKHGMSEASEPSELITTYEDCSSTMDYESDDELPFEPKYVDIDKSRKFEDYFDTMEEIGRGKFGNVFKCKDKKTKKIWAAKILKCREKEKDNIRNEINVMNKLHHPKVLMLWDAFEAAKSMVLVMEYIQGGELFERVISDDFELTEGDVIHFMRQICDGLGYIHQQNVLHLDLKPENILCISSKTNQIKIIDFGLAQNFKRGESVKVLFGTPEFIAPEVVNYDEISFATDLWSVGVICYVLLSGLSPFLGDSENETLSNVTLGEYDFDDDAFTEISDNAKDFIQKLLIKKKQKRHTIDQCKNHQWLAQDEKRIRCKRLNTEKLKHFMARRKWQKTGMAIRALGRMASLKNLFCNSSMGSGSSSISNLDLNSGDSVDCGVKPCFVKEMMDCEVFCGDVIRFDVVISNFTDVQWYYEDDLITQDKRHIIDFNEDGRCSLIIRQVTTEDDGEYTCTAVNKHGETSCYADLIVCGTGAI</sequence>
<keyword evidence="27" id="KW-1185">Reference proteome</keyword>
<evidence type="ECO:0000256" key="3">
    <source>
        <dbReference type="ARBA" id="ARBA00004496"/>
    </source>
</evidence>
<dbReference type="Proteomes" id="UP000030746">
    <property type="component" value="Unassembled WGS sequence"/>
</dbReference>
<keyword evidence="13 22" id="KW-0547">Nucleotide-binding</keyword>
<dbReference type="InterPro" id="IPR036116">
    <property type="entry name" value="FN3_sf"/>
</dbReference>
<dbReference type="PANTHER" id="PTHR47633">
    <property type="entry name" value="IMMUNOGLOBULIN"/>
    <property type="match status" value="1"/>
</dbReference>
<dbReference type="Pfam" id="PF00069">
    <property type="entry name" value="Pkinase"/>
    <property type="match status" value="1"/>
</dbReference>
<dbReference type="RefSeq" id="XP_009049541.1">
    <property type="nucleotide sequence ID" value="XM_009051293.1"/>
</dbReference>
<organism evidence="26 27">
    <name type="scientific">Lottia gigantea</name>
    <name type="common">Giant owl limpet</name>
    <dbReference type="NCBI Taxonomy" id="225164"/>
    <lineage>
        <taxon>Eukaryota</taxon>
        <taxon>Metazoa</taxon>
        <taxon>Spiralia</taxon>
        <taxon>Lophotrochozoa</taxon>
        <taxon>Mollusca</taxon>
        <taxon>Gastropoda</taxon>
        <taxon>Patellogastropoda</taxon>
        <taxon>Lottioidea</taxon>
        <taxon>Lottiidae</taxon>
        <taxon>Lottia</taxon>
    </lineage>
</organism>
<evidence type="ECO:0000256" key="20">
    <source>
        <dbReference type="ARBA" id="ARBA00023319"/>
    </source>
</evidence>
<name>V4AXJ2_LOTGI</name>
<keyword evidence="17" id="KW-0460">Magnesium</keyword>
<evidence type="ECO:0000256" key="1">
    <source>
        <dbReference type="ARBA" id="ARBA00001913"/>
    </source>
</evidence>
<dbReference type="GO" id="GO:0005516">
    <property type="term" value="F:calmodulin binding"/>
    <property type="evidence" value="ECO:0007669"/>
    <property type="project" value="UniProtKB-KW"/>
</dbReference>
<dbReference type="OMA" id="TCLPVHL"/>
<gene>
    <name evidence="26" type="ORF">LOTGIDRAFT_141651</name>
</gene>
<dbReference type="SMART" id="SM00220">
    <property type="entry name" value="S_TKc"/>
    <property type="match status" value="1"/>
</dbReference>
<dbReference type="SUPFAM" id="SSF48726">
    <property type="entry name" value="Immunoglobulin"/>
    <property type="match status" value="2"/>
</dbReference>
<dbReference type="InterPro" id="IPR008271">
    <property type="entry name" value="Ser/Thr_kinase_AS"/>
</dbReference>
<dbReference type="CTD" id="20234463"/>
<dbReference type="GO" id="GO:0005524">
    <property type="term" value="F:ATP binding"/>
    <property type="evidence" value="ECO:0007669"/>
    <property type="project" value="UniProtKB-UniRule"/>
</dbReference>
<evidence type="ECO:0000256" key="16">
    <source>
        <dbReference type="ARBA" id="ARBA00022840"/>
    </source>
</evidence>
<evidence type="ECO:0000256" key="11">
    <source>
        <dbReference type="ARBA" id="ARBA00022723"/>
    </source>
</evidence>
<evidence type="ECO:0000256" key="15">
    <source>
        <dbReference type="ARBA" id="ARBA00022837"/>
    </source>
</evidence>
<keyword evidence="20" id="KW-0393">Immunoglobulin domain</keyword>
<evidence type="ECO:0000256" key="8">
    <source>
        <dbReference type="ARBA" id="ARBA00022527"/>
    </source>
</evidence>
<comment type="similarity">
    <text evidence="4">Belongs to the protein kinase superfamily. CAMK Ser/Thr protein kinase family.</text>
</comment>
<comment type="cofactor">
    <cofactor evidence="2">
        <name>Mg(2+)</name>
        <dbReference type="ChEBI" id="CHEBI:18420"/>
    </cofactor>
</comment>
<dbReference type="AlphaFoldDB" id="V4AXJ2"/>
<dbReference type="InterPro" id="IPR036179">
    <property type="entry name" value="Ig-like_dom_sf"/>
</dbReference>
<dbReference type="InterPro" id="IPR011009">
    <property type="entry name" value="Kinase-like_dom_sf"/>
</dbReference>
<dbReference type="PRINTS" id="PR00014">
    <property type="entry name" value="FNTYPEIII"/>
</dbReference>
<keyword evidence="16 22" id="KW-0067">ATP-binding</keyword>
<feature type="domain" description="Ig-like" evidence="24">
    <location>
        <begin position="571"/>
        <end position="667"/>
    </location>
</feature>
<dbReference type="CDD" id="cd00063">
    <property type="entry name" value="FN3"/>
    <property type="match status" value="1"/>
</dbReference>
<evidence type="ECO:0000259" key="24">
    <source>
        <dbReference type="PROSITE" id="PS50835"/>
    </source>
</evidence>
<evidence type="ECO:0000256" key="4">
    <source>
        <dbReference type="ARBA" id="ARBA00006692"/>
    </source>
</evidence>
<dbReference type="PROSITE" id="PS50011">
    <property type="entry name" value="PROTEIN_KINASE_DOM"/>
    <property type="match status" value="1"/>
</dbReference>
<evidence type="ECO:0000256" key="21">
    <source>
        <dbReference type="ARBA" id="ARBA00030959"/>
    </source>
</evidence>